<evidence type="ECO:0000256" key="6">
    <source>
        <dbReference type="SAM" id="Phobius"/>
    </source>
</evidence>
<dbReference type="InterPro" id="IPR007168">
    <property type="entry name" value="Phageshock_PspC_N"/>
</dbReference>
<evidence type="ECO:0000313" key="8">
    <source>
        <dbReference type="EMBL" id="MBQ0936342.1"/>
    </source>
</evidence>
<evidence type="ECO:0000256" key="4">
    <source>
        <dbReference type="ARBA" id="ARBA00022989"/>
    </source>
</evidence>
<feature type="transmembrane region" description="Helical" evidence="6">
    <location>
        <begin position="60"/>
        <end position="79"/>
    </location>
</feature>
<evidence type="ECO:0000313" key="9">
    <source>
        <dbReference type="Proteomes" id="UP000672097"/>
    </source>
</evidence>
<dbReference type="PANTHER" id="PTHR33885">
    <property type="entry name" value="PHAGE SHOCK PROTEIN C"/>
    <property type="match status" value="1"/>
</dbReference>
<keyword evidence="3 6" id="KW-0812">Transmembrane</keyword>
<keyword evidence="9" id="KW-1185">Reference proteome</keyword>
<evidence type="ECO:0000256" key="1">
    <source>
        <dbReference type="ARBA" id="ARBA00004162"/>
    </source>
</evidence>
<gene>
    <name evidence="8" type="ORF">KAK11_13460</name>
</gene>
<feature type="domain" description="Phage shock protein PspC N-terminal" evidence="7">
    <location>
        <begin position="51"/>
        <end position="107"/>
    </location>
</feature>
<evidence type="ECO:0000259" key="7">
    <source>
        <dbReference type="Pfam" id="PF04024"/>
    </source>
</evidence>
<proteinExistence type="predicted"/>
<comment type="subcellular location">
    <subcellularLocation>
        <location evidence="1">Cell membrane</location>
        <topology evidence="1">Single-pass membrane protein</topology>
    </subcellularLocation>
</comment>
<name>A0ABS5DYW5_9BURK</name>
<dbReference type="PANTHER" id="PTHR33885:SF3">
    <property type="entry name" value="PHAGE SHOCK PROTEIN C"/>
    <property type="match status" value="1"/>
</dbReference>
<reference evidence="8 9" key="1">
    <citation type="submission" date="2021-04" db="EMBL/GenBank/DDBJ databases">
        <title>The genome sequence of type strain Ideonella paludis KCTC 32238.</title>
        <authorList>
            <person name="Liu Y."/>
        </authorList>
    </citation>
    <scope>NUCLEOTIDE SEQUENCE [LARGE SCALE GENOMIC DNA]</scope>
    <source>
        <strain evidence="8 9">KCTC 32238</strain>
    </source>
</reference>
<dbReference type="InterPro" id="IPR052027">
    <property type="entry name" value="PspC"/>
</dbReference>
<accession>A0ABS5DYW5</accession>
<dbReference type="EMBL" id="JAGQDG010000005">
    <property type="protein sequence ID" value="MBQ0936342.1"/>
    <property type="molecule type" value="Genomic_DNA"/>
</dbReference>
<sequence length="119" mass="12916">MSLAEDLACLDELHRQGGLSDEEFAQAKAKVLSRGEAPVRHDATIVHALNGLRRSRSDRWLGGVCGGVAQMTGVAAWIWRVSFALLTLCAGSGLLVYLLLWIFVPEEPVVTMTPRQLGS</sequence>
<dbReference type="RefSeq" id="WP_210809692.1">
    <property type="nucleotide sequence ID" value="NZ_JAGQDG010000005.1"/>
</dbReference>
<evidence type="ECO:0000256" key="2">
    <source>
        <dbReference type="ARBA" id="ARBA00022475"/>
    </source>
</evidence>
<organism evidence="8 9">
    <name type="scientific">Ideonella paludis</name>
    <dbReference type="NCBI Taxonomy" id="1233411"/>
    <lineage>
        <taxon>Bacteria</taxon>
        <taxon>Pseudomonadati</taxon>
        <taxon>Pseudomonadota</taxon>
        <taxon>Betaproteobacteria</taxon>
        <taxon>Burkholderiales</taxon>
        <taxon>Sphaerotilaceae</taxon>
        <taxon>Ideonella</taxon>
    </lineage>
</organism>
<keyword evidence="4 6" id="KW-1133">Transmembrane helix</keyword>
<dbReference type="Pfam" id="PF04024">
    <property type="entry name" value="PspC"/>
    <property type="match status" value="1"/>
</dbReference>
<evidence type="ECO:0000256" key="3">
    <source>
        <dbReference type="ARBA" id="ARBA00022692"/>
    </source>
</evidence>
<keyword evidence="2" id="KW-1003">Cell membrane</keyword>
<dbReference type="Proteomes" id="UP000672097">
    <property type="component" value="Unassembled WGS sequence"/>
</dbReference>
<feature type="transmembrane region" description="Helical" evidence="6">
    <location>
        <begin position="85"/>
        <end position="104"/>
    </location>
</feature>
<protein>
    <submittedName>
        <fullName evidence="8">PspC domain-containing protein</fullName>
    </submittedName>
</protein>
<evidence type="ECO:0000256" key="5">
    <source>
        <dbReference type="ARBA" id="ARBA00023136"/>
    </source>
</evidence>
<keyword evidence="5 6" id="KW-0472">Membrane</keyword>
<comment type="caution">
    <text evidence="8">The sequence shown here is derived from an EMBL/GenBank/DDBJ whole genome shotgun (WGS) entry which is preliminary data.</text>
</comment>